<reference evidence="1" key="1">
    <citation type="submission" date="2021-09" db="EMBL/GenBank/DDBJ databases">
        <authorList>
            <person name="Martin H S."/>
        </authorList>
    </citation>
    <scope>NUCLEOTIDE SEQUENCE</scope>
</reference>
<keyword evidence="2" id="KW-1185">Reference proteome</keyword>
<name>A0A8J2R4M8_9NEOP</name>
<evidence type="ECO:0000313" key="2">
    <source>
        <dbReference type="Proteomes" id="UP000789524"/>
    </source>
</evidence>
<dbReference type="AlphaFoldDB" id="A0A8J2R4M8"/>
<comment type="caution">
    <text evidence="1">The sequence shown here is derived from an EMBL/GenBank/DDBJ whole genome shotgun (WGS) entry which is preliminary data.</text>
</comment>
<evidence type="ECO:0000313" key="1">
    <source>
        <dbReference type="EMBL" id="CAG9581553.1"/>
    </source>
</evidence>
<sequence length="233" mass="25558">MASTGQVADNASIQRRAYAQEILMVDTICSVMLHCTGFTVCTTCYVRSGIDNYRRLQNDRCASKKAAIPSKPGVEPRKKSIPLLLTTQVYPNKIKLRHKLTLHLRGGARFTKANFKVRTSGYEQTIKIKGAGGGGGRGGGGFVSKKLNRASEAAATSQKSILLTPCPMEGEKWTRVKMPPAHRGELAACRVQWAVFEARGLRGGRGERRGARARIRCKQLEKQAPITPFTETL</sequence>
<proteinExistence type="predicted"/>
<gene>
    <name evidence="1" type="ORF">DCHRY22_LOCUS14132</name>
</gene>
<dbReference type="Proteomes" id="UP000789524">
    <property type="component" value="Unassembled WGS sequence"/>
</dbReference>
<accession>A0A8J2R4M8</accession>
<dbReference type="EMBL" id="CAKASE010000080">
    <property type="protein sequence ID" value="CAG9581553.1"/>
    <property type="molecule type" value="Genomic_DNA"/>
</dbReference>
<organism evidence="1 2">
    <name type="scientific">Danaus chrysippus</name>
    <name type="common">African queen</name>
    <dbReference type="NCBI Taxonomy" id="151541"/>
    <lineage>
        <taxon>Eukaryota</taxon>
        <taxon>Metazoa</taxon>
        <taxon>Ecdysozoa</taxon>
        <taxon>Arthropoda</taxon>
        <taxon>Hexapoda</taxon>
        <taxon>Insecta</taxon>
        <taxon>Pterygota</taxon>
        <taxon>Neoptera</taxon>
        <taxon>Endopterygota</taxon>
        <taxon>Lepidoptera</taxon>
        <taxon>Glossata</taxon>
        <taxon>Ditrysia</taxon>
        <taxon>Papilionoidea</taxon>
        <taxon>Nymphalidae</taxon>
        <taxon>Danainae</taxon>
        <taxon>Danaini</taxon>
        <taxon>Danaina</taxon>
        <taxon>Danaus</taxon>
        <taxon>Anosia</taxon>
    </lineage>
</organism>
<protein>
    <submittedName>
        <fullName evidence="1">(African queen) hypothetical protein</fullName>
    </submittedName>
</protein>